<feature type="compositionally biased region" description="Acidic residues" evidence="1">
    <location>
        <begin position="39"/>
        <end position="54"/>
    </location>
</feature>
<accession>A0AAV4A3B9</accession>
<dbReference type="AlphaFoldDB" id="A0AAV4A3B9"/>
<dbReference type="Proteomes" id="UP000735302">
    <property type="component" value="Unassembled WGS sequence"/>
</dbReference>
<feature type="region of interest" description="Disordered" evidence="1">
    <location>
        <begin position="34"/>
        <end position="69"/>
    </location>
</feature>
<sequence>MMAKLFWLVLFGALCLASAALNVVIPEVPEQLQAKASGEEEPEDAEAADKEFDDSLLSKQGRPTSFPDLEKTKRLYEQTQQAQQLQPETGVDSLRQADKAQTELVQVNLYLKYYTYSDWYHIYYRCCPRKQNYGCLSNRRRLPCHSHYVNGVRQWCCPFSPTIYIANCNCSECAIFTSTCIKKGRCHRRYRWRTYYAVCYRNSYWGYIRRLRRLLPSSCYCRAR</sequence>
<evidence type="ECO:0000313" key="4">
    <source>
        <dbReference type="Proteomes" id="UP000735302"/>
    </source>
</evidence>
<name>A0AAV4A3B9_9GAST</name>
<keyword evidence="4" id="KW-1185">Reference proteome</keyword>
<evidence type="ECO:0000256" key="2">
    <source>
        <dbReference type="SAM" id="SignalP"/>
    </source>
</evidence>
<organism evidence="3 4">
    <name type="scientific">Plakobranchus ocellatus</name>
    <dbReference type="NCBI Taxonomy" id="259542"/>
    <lineage>
        <taxon>Eukaryota</taxon>
        <taxon>Metazoa</taxon>
        <taxon>Spiralia</taxon>
        <taxon>Lophotrochozoa</taxon>
        <taxon>Mollusca</taxon>
        <taxon>Gastropoda</taxon>
        <taxon>Heterobranchia</taxon>
        <taxon>Euthyneura</taxon>
        <taxon>Panpulmonata</taxon>
        <taxon>Sacoglossa</taxon>
        <taxon>Placobranchoidea</taxon>
        <taxon>Plakobranchidae</taxon>
        <taxon>Plakobranchus</taxon>
    </lineage>
</organism>
<proteinExistence type="predicted"/>
<keyword evidence="2" id="KW-0732">Signal</keyword>
<feature type="chain" id="PRO_5043741440" evidence="2">
    <location>
        <begin position="20"/>
        <end position="224"/>
    </location>
</feature>
<evidence type="ECO:0000256" key="1">
    <source>
        <dbReference type="SAM" id="MobiDB-lite"/>
    </source>
</evidence>
<evidence type="ECO:0000313" key="3">
    <source>
        <dbReference type="EMBL" id="GFO01186.1"/>
    </source>
</evidence>
<dbReference type="EMBL" id="BLXT01003199">
    <property type="protein sequence ID" value="GFO01186.1"/>
    <property type="molecule type" value="Genomic_DNA"/>
</dbReference>
<gene>
    <name evidence="3" type="ORF">PoB_002769100</name>
</gene>
<protein>
    <submittedName>
        <fullName evidence="3">Uncharacterized protein</fullName>
    </submittedName>
</protein>
<reference evidence="3 4" key="1">
    <citation type="journal article" date="2021" name="Elife">
        <title>Chloroplast acquisition without the gene transfer in kleptoplastic sea slugs, Plakobranchus ocellatus.</title>
        <authorList>
            <person name="Maeda T."/>
            <person name="Takahashi S."/>
            <person name="Yoshida T."/>
            <person name="Shimamura S."/>
            <person name="Takaki Y."/>
            <person name="Nagai Y."/>
            <person name="Toyoda A."/>
            <person name="Suzuki Y."/>
            <person name="Arimoto A."/>
            <person name="Ishii H."/>
            <person name="Satoh N."/>
            <person name="Nishiyama T."/>
            <person name="Hasebe M."/>
            <person name="Maruyama T."/>
            <person name="Minagawa J."/>
            <person name="Obokata J."/>
            <person name="Shigenobu S."/>
        </authorList>
    </citation>
    <scope>NUCLEOTIDE SEQUENCE [LARGE SCALE GENOMIC DNA]</scope>
</reference>
<comment type="caution">
    <text evidence="3">The sequence shown here is derived from an EMBL/GenBank/DDBJ whole genome shotgun (WGS) entry which is preliminary data.</text>
</comment>
<feature type="signal peptide" evidence="2">
    <location>
        <begin position="1"/>
        <end position="19"/>
    </location>
</feature>